<dbReference type="Gene3D" id="3.40.50.10860">
    <property type="entry name" value="Leucine Dehydrogenase, chain A, domain 1"/>
    <property type="match status" value="1"/>
</dbReference>
<dbReference type="InterPro" id="IPR020630">
    <property type="entry name" value="THF_DH/CycHdrlase_cat_dom"/>
</dbReference>
<evidence type="ECO:0000259" key="13">
    <source>
        <dbReference type="Pfam" id="PF02882"/>
    </source>
</evidence>
<keyword evidence="8 11" id="KW-0368">Histidine biosynthesis</keyword>
<evidence type="ECO:0000313" key="15">
    <source>
        <dbReference type="Proteomes" id="UP001575181"/>
    </source>
</evidence>
<dbReference type="EC" id="3.5.4.9" evidence="11"/>
<dbReference type="Pfam" id="PF00763">
    <property type="entry name" value="THF_DHG_CYH"/>
    <property type="match status" value="1"/>
</dbReference>
<feature type="binding site" evidence="11">
    <location>
        <begin position="169"/>
        <end position="171"/>
    </location>
    <ligand>
        <name>NADP(+)</name>
        <dbReference type="ChEBI" id="CHEBI:58349"/>
    </ligand>
</feature>
<accession>A0ABV4TYM3</accession>
<protein>
    <recommendedName>
        <fullName evidence="11">Bifunctional protein FolD</fullName>
    </recommendedName>
    <domain>
        <recommendedName>
            <fullName evidence="11">Methylenetetrahydrofolate dehydrogenase</fullName>
            <ecNumber evidence="11">1.5.1.5</ecNumber>
        </recommendedName>
    </domain>
    <domain>
        <recommendedName>
            <fullName evidence="11">Methenyltetrahydrofolate cyclohydrolase</fullName>
            <ecNumber evidence="11">3.5.4.9</ecNumber>
        </recommendedName>
    </domain>
</protein>
<comment type="catalytic activity">
    <reaction evidence="11">
        <text>(6R)-5,10-methylene-5,6,7,8-tetrahydrofolate + NADP(+) = (6R)-5,10-methenyltetrahydrofolate + NADPH</text>
        <dbReference type="Rhea" id="RHEA:22812"/>
        <dbReference type="ChEBI" id="CHEBI:15636"/>
        <dbReference type="ChEBI" id="CHEBI:57455"/>
        <dbReference type="ChEBI" id="CHEBI:57783"/>
        <dbReference type="ChEBI" id="CHEBI:58349"/>
        <dbReference type="EC" id="1.5.1.5"/>
    </reaction>
</comment>
<evidence type="ECO:0000259" key="12">
    <source>
        <dbReference type="Pfam" id="PF00763"/>
    </source>
</evidence>
<feature type="domain" description="Tetrahydrofolate dehydrogenase/cyclohydrolase NAD(P)-binding" evidence="13">
    <location>
        <begin position="143"/>
        <end position="285"/>
    </location>
</feature>
<evidence type="ECO:0000256" key="1">
    <source>
        <dbReference type="ARBA" id="ARBA00004777"/>
    </source>
</evidence>
<comment type="caution">
    <text evidence="14">The sequence shown here is derived from an EMBL/GenBank/DDBJ whole genome shotgun (WGS) entry which is preliminary data.</text>
</comment>
<dbReference type="InterPro" id="IPR020631">
    <property type="entry name" value="THF_DH/CycHdrlase_NAD-bd_dom"/>
</dbReference>
<evidence type="ECO:0000256" key="8">
    <source>
        <dbReference type="ARBA" id="ARBA00023102"/>
    </source>
</evidence>
<comment type="function">
    <text evidence="11">Catalyzes the oxidation of 5,10-methylenetetrahydrofolate to 5,10-methenyltetrahydrofolate and then the hydrolysis of 5,10-methenyltetrahydrofolate to 10-formyltetrahydrofolate.</text>
</comment>
<sequence length="292" mass="30195">MTANSGQQALLLDGREAARSLRENLGATLAAEGGPDVTLATVMVGEDEASERYIRMRDRQADNLGLRTRLLRLPADIAQADLEEAVRELVADPEVHGIIVQLPLPGGLDADAVTGLVPPEKDIDGLTEGNLGRLVRGVTGLIPCTPLGVMRLIGHYGIPTEGRRAVIVGRSTVVGLPLTLLLSARGADATVTLAHSRTPDLATVTREADILVAAAGSPGLITAEHIKPGAAVFDVGMTPTDAGIEGDVDFNSVQEVAGAVTPNPGGTGPMTVACVLENTVKAARLQGRLPAE</sequence>
<comment type="pathway">
    <text evidence="1 11">One-carbon metabolism; tetrahydrofolate interconversion.</text>
</comment>
<comment type="caution">
    <text evidence="11">Lacks conserved residue(s) required for the propagation of feature annotation.</text>
</comment>
<name>A0ABV4TYM3_9GAMM</name>
<comment type="similarity">
    <text evidence="11">Belongs to the tetrahydrofolate dehydrogenase/cyclohydrolase family.</text>
</comment>
<gene>
    <name evidence="11" type="primary">folD</name>
    <name evidence="14" type="ORF">ACERLL_16535</name>
</gene>
<keyword evidence="3 11" id="KW-0028">Amino-acid biosynthesis</keyword>
<evidence type="ECO:0000256" key="3">
    <source>
        <dbReference type="ARBA" id="ARBA00022605"/>
    </source>
</evidence>
<keyword evidence="4 11" id="KW-0658">Purine biosynthesis</keyword>
<dbReference type="PANTHER" id="PTHR48099">
    <property type="entry name" value="C-1-TETRAHYDROFOLATE SYNTHASE, CYTOPLASMIC-RELATED"/>
    <property type="match status" value="1"/>
</dbReference>
<feature type="domain" description="Tetrahydrofolate dehydrogenase/cyclohydrolase catalytic" evidence="12">
    <location>
        <begin position="12"/>
        <end position="124"/>
    </location>
</feature>
<evidence type="ECO:0000256" key="9">
    <source>
        <dbReference type="ARBA" id="ARBA00023167"/>
    </source>
</evidence>
<keyword evidence="2 11" id="KW-0554">One-carbon metabolism</keyword>
<dbReference type="CDD" id="cd01080">
    <property type="entry name" value="NAD_bind_m-THF_DH_Cyclohyd"/>
    <property type="match status" value="1"/>
</dbReference>
<dbReference type="InterPro" id="IPR046346">
    <property type="entry name" value="Aminoacid_DH-like_N_sf"/>
</dbReference>
<evidence type="ECO:0000256" key="10">
    <source>
        <dbReference type="ARBA" id="ARBA00023268"/>
    </source>
</evidence>
<dbReference type="HAMAP" id="MF_01576">
    <property type="entry name" value="THF_DHG_CYH"/>
    <property type="match status" value="1"/>
</dbReference>
<evidence type="ECO:0000256" key="4">
    <source>
        <dbReference type="ARBA" id="ARBA00022755"/>
    </source>
</evidence>
<reference evidence="14 15" key="1">
    <citation type="submission" date="2024-08" db="EMBL/GenBank/DDBJ databases">
        <title>Whole-genome sequencing of halo(alkali)philic microorganisms from hypersaline lakes.</title>
        <authorList>
            <person name="Sorokin D.Y."/>
            <person name="Merkel A.Y."/>
            <person name="Messina E."/>
            <person name="Yakimov M."/>
        </authorList>
    </citation>
    <scope>NUCLEOTIDE SEQUENCE [LARGE SCALE GENOMIC DNA]</scope>
    <source>
        <strain evidence="14 15">Cl-TMA</strain>
    </source>
</reference>
<evidence type="ECO:0000313" key="14">
    <source>
        <dbReference type="EMBL" id="MFA9462418.1"/>
    </source>
</evidence>
<dbReference type="InterPro" id="IPR036291">
    <property type="entry name" value="NAD(P)-bd_dom_sf"/>
</dbReference>
<dbReference type="EMBL" id="JBGUAW010000014">
    <property type="protein sequence ID" value="MFA9462418.1"/>
    <property type="molecule type" value="Genomic_DNA"/>
</dbReference>
<organism evidence="14 15">
    <name type="scientific">Thiohalorhabdus methylotrophus</name>
    <dbReference type="NCBI Taxonomy" id="3242694"/>
    <lineage>
        <taxon>Bacteria</taxon>
        <taxon>Pseudomonadati</taxon>
        <taxon>Pseudomonadota</taxon>
        <taxon>Gammaproteobacteria</taxon>
        <taxon>Thiohalorhabdales</taxon>
        <taxon>Thiohalorhabdaceae</taxon>
        <taxon>Thiohalorhabdus</taxon>
    </lineage>
</organism>
<comment type="catalytic activity">
    <reaction evidence="11">
        <text>(6R)-5,10-methenyltetrahydrofolate + H2O = (6R)-10-formyltetrahydrofolate + H(+)</text>
        <dbReference type="Rhea" id="RHEA:23700"/>
        <dbReference type="ChEBI" id="CHEBI:15377"/>
        <dbReference type="ChEBI" id="CHEBI:15378"/>
        <dbReference type="ChEBI" id="CHEBI:57455"/>
        <dbReference type="ChEBI" id="CHEBI:195366"/>
        <dbReference type="EC" id="3.5.4.9"/>
    </reaction>
</comment>
<dbReference type="Pfam" id="PF02882">
    <property type="entry name" value="THF_DHG_CYH_C"/>
    <property type="match status" value="1"/>
</dbReference>
<keyword evidence="10 11" id="KW-0511">Multifunctional enzyme</keyword>
<evidence type="ECO:0000256" key="5">
    <source>
        <dbReference type="ARBA" id="ARBA00022801"/>
    </source>
</evidence>
<keyword evidence="7 11" id="KW-0560">Oxidoreductase</keyword>
<evidence type="ECO:0000256" key="6">
    <source>
        <dbReference type="ARBA" id="ARBA00022857"/>
    </source>
</evidence>
<keyword evidence="15" id="KW-1185">Reference proteome</keyword>
<keyword evidence="9 11" id="KW-0486">Methionine biosynthesis</keyword>
<evidence type="ECO:0000256" key="2">
    <source>
        <dbReference type="ARBA" id="ARBA00022563"/>
    </source>
</evidence>
<keyword evidence="6 11" id="KW-0521">NADP</keyword>
<comment type="subunit">
    <text evidence="11">Homodimer.</text>
</comment>
<dbReference type="Gene3D" id="3.40.50.720">
    <property type="entry name" value="NAD(P)-binding Rossmann-like Domain"/>
    <property type="match status" value="1"/>
</dbReference>
<dbReference type="Proteomes" id="UP001575181">
    <property type="component" value="Unassembled WGS sequence"/>
</dbReference>
<evidence type="ECO:0000256" key="7">
    <source>
        <dbReference type="ARBA" id="ARBA00023002"/>
    </source>
</evidence>
<dbReference type="InterPro" id="IPR000672">
    <property type="entry name" value="THF_DH/CycHdrlase"/>
</dbReference>
<evidence type="ECO:0000256" key="11">
    <source>
        <dbReference type="HAMAP-Rule" id="MF_01576"/>
    </source>
</evidence>
<proteinExistence type="inferred from homology"/>
<dbReference type="RefSeq" id="WP_373657208.1">
    <property type="nucleotide sequence ID" value="NZ_JBGUAW010000014.1"/>
</dbReference>
<dbReference type="PRINTS" id="PR00085">
    <property type="entry name" value="THFDHDRGNASE"/>
</dbReference>
<dbReference type="PANTHER" id="PTHR48099:SF5">
    <property type="entry name" value="C-1-TETRAHYDROFOLATE SYNTHASE, CYTOPLASMIC"/>
    <property type="match status" value="1"/>
</dbReference>
<keyword evidence="5 11" id="KW-0378">Hydrolase</keyword>
<dbReference type="SUPFAM" id="SSF51735">
    <property type="entry name" value="NAD(P)-binding Rossmann-fold domains"/>
    <property type="match status" value="1"/>
</dbReference>
<dbReference type="EC" id="1.5.1.5" evidence="11"/>
<dbReference type="SUPFAM" id="SSF53223">
    <property type="entry name" value="Aminoacid dehydrogenase-like, N-terminal domain"/>
    <property type="match status" value="1"/>
</dbReference>